<keyword evidence="5" id="KW-1185">Reference proteome</keyword>
<accession>A0A066WYQ5</accession>
<proteinExistence type="predicted"/>
<dbReference type="PROSITE" id="PS50893">
    <property type="entry name" value="ABC_TRANSPORTER_2"/>
    <property type="match status" value="1"/>
</dbReference>
<organism evidence="4 5">
    <name type="scientific">Flavobacterium seoulense</name>
    <dbReference type="NCBI Taxonomy" id="1492738"/>
    <lineage>
        <taxon>Bacteria</taxon>
        <taxon>Pseudomonadati</taxon>
        <taxon>Bacteroidota</taxon>
        <taxon>Flavobacteriia</taxon>
        <taxon>Flavobacteriales</taxon>
        <taxon>Flavobacteriaceae</taxon>
        <taxon>Flavobacterium</taxon>
    </lineage>
</organism>
<dbReference type="STRING" id="1492738.FEM21_06110"/>
<dbReference type="AlphaFoldDB" id="A0A066WYQ5"/>
<protein>
    <submittedName>
        <fullName evidence="4">ABC transporter ATP-binding protein</fullName>
    </submittedName>
</protein>
<gene>
    <name evidence="4" type="ORF">FEM21_06110</name>
</gene>
<dbReference type="RefSeq" id="WP_035657646.1">
    <property type="nucleotide sequence ID" value="NZ_JNCA01000006.1"/>
</dbReference>
<keyword evidence="2 4" id="KW-0067">ATP-binding</keyword>
<sequence length="278" mass="31251">MINIQHLTFRYKKQDALFTDLSFEQQQGSIVGLLGKNGAGKSTLLQLISGLLKPQTGDLLVNNFKPFDRSPNFLSDIYMVSEEFSFPSITIGLYIKATAPLYPKFDYEKMNHILQQFELETKKNLNGLSHGQRKKFLIAFALSTNCSLLILDEPTNGLDIPSKSLFRKILVSSVSDEQLVLISTHQVKDIETVIDTIVVLDEGKIVYNESVFSISEQLQFKTVASLTGEATIYQEKCLGGHRIIIPANELEETEIDIELLFNAIINKVTLKPENHVVK</sequence>
<dbReference type="SMART" id="SM00382">
    <property type="entry name" value="AAA"/>
    <property type="match status" value="1"/>
</dbReference>
<dbReference type="PANTHER" id="PTHR43158:SF5">
    <property type="entry name" value="ABC TRANSPORTER, ATP-BINDING PROTEIN"/>
    <property type="match status" value="1"/>
</dbReference>
<dbReference type="Proteomes" id="UP000027064">
    <property type="component" value="Unassembled WGS sequence"/>
</dbReference>
<evidence type="ECO:0000256" key="1">
    <source>
        <dbReference type="ARBA" id="ARBA00022741"/>
    </source>
</evidence>
<comment type="caution">
    <text evidence="4">The sequence shown here is derived from an EMBL/GenBank/DDBJ whole genome shotgun (WGS) entry which is preliminary data.</text>
</comment>
<dbReference type="GO" id="GO:0016887">
    <property type="term" value="F:ATP hydrolysis activity"/>
    <property type="evidence" value="ECO:0007669"/>
    <property type="project" value="InterPro"/>
</dbReference>
<dbReference type="eggNOG" id="COG1131">
    <property type="taxonomic scope" value="Bacteria"/>
</dbReference>
<evidence type="ECO:0000313" key="5">
    <source>
        <dbReference type="Proteomes" id="UP000027064"/>
    </source>
</evidence>
<dbReference type="SUPFAM" id="SSF52540">
    <property type="entry name" value="P-loop containing nucleoside triphosphate hydrolases"/>
    <property type="match status" value="1"/>
</dbReference>
<dbReference type="InterPro" id="IPR027417">
    <property type="entry name" value="P-loop_NTPase"/>
</dbReference>
<dbReference type="GO" id="GO:0005524">
    <property type="term" value="F:ATP binding"/>
    <property type="evidence" value="ECO:0007669"/>
    <property type="project" value="UniProtKB-KW"/>
</dbReference>
<evidence type="ECO:0000313" key="4">
    <source>
        <dbReference type="EMBL" id="KDN56059.1"/>
    </source>
</evidence>
<feature type="domain" description="ABC transporter" evidence="3">
    <location>
        <begin position="2"/>
        <end position="227"/>
    </location>
</feature>
<dbReference type="Pfam" id="PF00005">
    <property type="entry name" value="ABC_tran"/>
    <property type="match status" value="1"/>
</dbReference>
<dbReference type="EMBL" id="JNCA01000006">
    <property type="protein sequence ID" value="KDN56059.1"/>
    <property type="molecule type" value="Genomic_DNA"/>
</dbReference>
<dbReference type="OrthoDB" id="9808363at2"/>
<evidence type="ECO:0000259" key="3">
    <source>
        <dbReference type="PROSITE" id="PS50893"/>
    </source>
</evidence>
<dbReference type="PATRIC" id="fig|1492738.3.peg.605"/>
<dbReference type="CDD" id="cd03230">
    <property type="entry name" value="ABC_DR_subfamily_A"/>
    <property type="match status" value="1"/>
</dbReference>
<keyword evidence="1" id="KW-0547">Nucleotide-binding</keyword>
<dbReference type="InterPro" id="IPR003593">
    <property type="entry name" value="AAA+_ATPase"/>
</dbReference>
<dbReference type="Gene3D" id="3.40.50.300">
    <property type="entry name" value="P-loop containing nucleotide triphosphate hydrolases"/>
    <property type="match status" value="1"/>
</dbReference>
<reference evidence="4 5" key="1">
    <citation type="submission" date="2014-05" db="EMBL/GenBank/DDBJ databases">
        <title>Genome Sequence of Flavobacterium sp. EM1321.</title>
        <authorList>
            <person name="Shin S.-K."/>
            <person name="Yi H."/>
        </authorList>
    </citation>
    <scope>NUCLEOTIDE SEQUENCE [LARGE SCALE GENOMIC DNA]</scope>
    <source>
        <strain evidence="4 5">EM1321</strain>
    </source>
</reference>
<dbReference type="InterPro" id="IPR003439">
    <property type="entry name" value="ABC_transporter-like_ATP-bd"/>
</dbReference>
<name>A0A066WYQ5_9FLAO</name>
<evidence type="ECO:0000256" key="2">
    <source>
        <dbReference type="ARBA" id="ARBA00022840"/>
    </source>
</evidence>
<dbReference type="PANTHER" id="PTHR43158">
    <property type="entry name" value="SKFA PEPTIDE EXPORT ATP-BINDING PROTEIN SKFE"/>
    <property type="match status" value="1"/>
</dbReference>